<dbReference type="Proteomes" id="UP000270094">
    <property type="component" value="Unassembled WGS sequence"/>
</dbReference>
<dbReference type="AlphaFoldDB" id="A0A3P7INC1"/>
<proteinExistence type="predicted"/>
<sequence>MGEYLLVALLDPLWQIEPSSMPAVSNDMSSVPSLAALDHTHLKWDKEWMFHKLPKDNIEIPRHHLPDPEAEAIPGTSKQVNVYLPCSFE</sequence>
<dbReference type="OrthoDB" id="5850317at2759"/>
<accession>A0A3P7INC1</accession>
<keyword evidence="2" id="KW-1185">Reference proteome</keyword>
<organism evidence="1 2">
    <name type="scientific">Strongylus vulgaris</name>
    <name type="common">Blood worm</name>
    <dbReference type="NCBI Taxonomy" id="40348"/>
    <lineage>
        <taxon>Eukaryota</taxon>
        <taxon>Metazoa</taxon>
        <taxon>Ecdysozoa</taxon>
        <taxon>Nematoda</taxon>
        <taxon>Chromadorea</taxon>
        <taxon>Rhabditida</taxon>
        <taxon>Rhabditina</taxon>
        <taxon>Rhabditomorpha</taxon>
        <taxon>Strongyloidea</taxon>
        <taxon>Strongylidae</taxon>
        <taxon>Strongylus</taxon>
    </lineage>
</organism>
<gene>
    <name evidence="1" type="ORF">SVUK_LOCUS3477</name>
</gene>
<evidence type="ECO:0000313" key="1">
    <source>
        <dbReference type="EMBL" id="VDM68479.1"/>
    </source>
</evidence>
<protein>
    <submittedName>
        <fullName evidence="1">Uncharacterized protein</fullName>
    </submittedName>
</protein>
<evidence type="ECO:0000313" key="2">
    <source>
        <dbReference type="Proteomes" id="UP000270094"/>
    </source>
</evidence>
<dbReference type="EMBL" id="UYYB01008968">
    <property type="protein sequence ID" value="VDM68479.1"/>
    <property type="molecule type" value="Genomic_DNA"/>
</dbReference>
<name>A0A3P7INC1_STRVU</name>
<reference evidence="1 2" key="1">
    <citation type="submission" date="2018-11" db="EMBL/GenBank/DDBJ databases">
        <authorList>
            <consortium name="Pathogen Informatics"/>
        </authorList>
    </citation>
    <scope>NUCLEOTIDE SEQUENCE [LARGE SCALE GENOMIC DNA]</scope>
</reference>